<dbReference type="GO" id="GO:0046982">
    <property type="term" value="F:protein heterodimerization activity"/>
    <property type="evidence" value="ECO:0007669"/>
    <property type="project" value="InterPro"/>
</dbReference>
<dbReference type="PANTHER" id="PTHR11064">
    <property type="entry name" value="CCAAT-BINDING TRANSCRIPTION FACTOR-RELATED"/>
    <property type="match status" value="1"/>
</dbReference>
<gene>
    <name evidence="5" type="ORF">Lalb_Chr17g0337751</name>
</gene>
<evidence type="ECO:0000313" key="5">
    <source>
        <dbReference type="EMBL" id="KAE9595340.1"/>
    </source>
</evidence>
<keyword evidence="2" id="KW-0805">Transcription regulation</keyword>
<accession>A0A6A4P1Q4</accession>
<evidence type="ECO:0000313" key="6">
    <source>
        <dbReference type="Proteomes" id="UP000447434"/>
    </source>
</evidence>
<dbReference type="PRINTS" id="PR00615">
    <property type="entry name" value="CCAATSUBUNTA"/>
</dbReference>
<reference evidence="6" key="1">
    <citation type="journal article" date="2020" name="Nat. Commun.">
        <title>Genome sequence of the cluster root forming white lupin.</title>
        <authorList>
            <person name="Hufnagel B."/>
            <person name="Marques A."/>
            <person name="Soriano A."/>
            <person name="Marques L."/>
            <person name="Divol F."/>
            <person name="Doumas P."/>
            <person name="Sallet E."/>
            <person name="Mancinotti D."/>
            <person name="Carrere S."/>
            <person name="Marande W."/>
            <person name="Arribat S."/>
            <person name="Keller J."/>
            <person name="Huneau C."/>
            <person name="Blein T."/>
            <person name="Aime D."/>
            <person name="Laguerre M."/>
            <person name="Taylor J."/>
            <person name="Schubert V."/>
            <person name="Nelson M."/>
            <person name="Geu-Flores F."/>
            <person name="Crespi M."/>
            <person name="Gallardo-Guerrero K."/>
            <person name="Delaux P.-M."/>
            <person name="Salse J."/>
            <person name="Berges H."/>
            <person name="Guyot R."/>
            <person name="Gouzy J."/>
            <person name="Peret B."/>
        </authorList>
    </citation>
    <scope>NUCLEOTIDE SEQUENCE [LARGE SCALE GENOMIC DNA]</scope>
    <source>
        <strain evidence="6">cv. Amiga</strain>
    </source>
</reference>
<dbReference type="CDD" id="cd22907">
    <property type="entry name" value="HFD_NFYB"/>
    <property type="match status" value="1"/>
</dbReference>
<keyword evidence="3" id="KW-0804">Transcription</keyword>
<dbReference type="EMBL" id="WOCE01000017">
    <property type="protein sequence ID" value="KAE9595340.1"/>
    <property type="molecule type" value="Genomic_DNA"/>
</dbReference>
<dbReference type="Pfam" id="PF00808">
    <property type="entry name" value="CBFD_NFYB_HMF"/>
    <property type="match status" value="1"/>
</dbReference>
<evidence type="ECO:0000256" key="2">
    <source>
        <dbReference type="ARBA" id="ARBA00023015"/>
    </source>
</evidence>
<dbReference type="InterPro" id="IPR027113">
    <property type="entry name" value="Transc_fact_NFYB/HAP3"/>
</dbReference>
<proteinExistence type="inferred from homology"/>
<dbReference type="InterPro" id="IPR003958">
    <property type="entry name" value="CBFA_NFYB_domain"/>
</dbReference>
<dbReference type="AlphaFoldDB" id="A0A6A4P1Q4"/>
<dbReference type="Proteomes" id="UP000447434">
    <property type="component" value="Chromosome 17"/>
</dbReference>
<dbReference type="PANTHER" id="PTHR11064:SF115">
    <property type="entry name" value="NUCLEAR TRANSCRIPTION FACTOR Y SUBUNIT B-9"/>
    <property type="match status" value="1"/>
</dbReference>
<keyword evidence="6" id="KW-1185">Reference proteome</keyword>
<dbReference type="OrthoDB" id="386949at2759"/>
<protein>
    <submittedName>
        <fullName evidence="5">Putative transcription factor Hap3/NF-YB family</fullName>
    </submittedName>
</protein>
<comment type="caution">
    <text evidence="5">The sequence shown here is derived from an EMBL/GenBank/DDBJ whole genome shotgun (WGS) entry which is preliminary data.</text>
</comment>
<name>A0A6A4P1Q4_LUPAL</name>
<organism evidence="5 6">
    <name type="scientific">Lupinus albus</name>
    <name type="common">White lupine</name>
    <name type="synonym">Lupinus termis</name>
    <dbReference type="NCBI Taxonomy" id="3870"/>
    <lineage>
        <taxon>Eukaryota</taxon>
        <taxon>Viridiplantae</taxon>
        <taxon>Streptophyta</taxon>
        <taxon>Embryophyta</taxon>
        <taxon>Tracheophyta</taxon>
        <taxon>Spermatophyta</taxon>
        <taxon>Magnoliopsida</taxon>
        <taxon>eudicotyledons</taxon>
        <taxon>Gunneridae</taxon>
        <taxon>Pentapetalae</taxon>
        <taxon>rosids</taxon>
        <taxon>fabids</taxon>
        <taxon>Fabales</taxon>
        <taxon>Fabaceae</taxon>
        <taxon>Papilionoideae</taxon>
        <taxon>50 kb inversion clade</taxon>
        <taxon>genistoids sensu lato</taxon>
        <taxon>core genistoids</taxon>
        <taxon>Genisteae</taxon>
        <taxon>Lupinus</taxon>
    </lineage>
</organism>
<comment type="similarity">
    <text evidence="1">Belongs to the NFYB/HAP3 subunit family.</text>
</comment>
<dbReference type="SUPFAM" id="SSF47113">
    <property type="entry name" value="Histone-fold"/>
    <property type="match status" value="1"/>
</dbReference>
<evidence type="ECO:0000256" key="3">
    <source>
        <dbReference type="ARBA" id="ARBA00023163"/>
    </source>
</evidence>
<dbReference type="Gene3D" id="1.10.20.10">
    <property type="entry name" value="Histone, subunit A"/>
    <property type="match status" value="1"/>
</dbReference>
<sequence>MASPNYGTREHDQYMPIANVTRIMRRILPSHAKISDEAKETVQQSVSEFISFVTAEANDRCQSEQRKTVTAEDLLFAMQKLGFDDYVEPLSLYLQRYRESEAEPFAGTRVFNYGSHSLPPPPLQPLAAGVSYGSHSLPPPPQPQPMSGGVPYGSHSLPPPPQPQPLAGGVSYGSLSLPPPPPPQQLAGGMSYGSNSAPPPPQPLPGGVSYGSHSLPPPPPQPLAGGVSYGSNSVPPPPQPLDGGVSYGSHSLPPPPPQPLAGGVSYGSGFTPPGHGMYDPSGSASASSMFDRDDGSGSGNYSIAGFDNIKRM</sequence>
<dbReference type="GO" id="GO:0016602">
    <property type="term" value="C:CCAAT-binding factor complex"/>
    <property type="evidence" value="ECO:0007669"/>
    <property type="project" value="InterPro"/>
</dbReference>
<dbReference type="InterPro" id="IPR009072">
    <property type="entry name" value="Histone-fold"/>
</dbReference>
<dbReference type="GO" id="GO:0000978">
    <property type="term" value="F:RNA polymerase II cis-regulatory region sequence-specific DNA binding"/>
    <property type="evidence" value="ECO:0007669"/>
    <property type="project" value="TreeGrafter"/>
</dbReference>
<evidence type="ECO:0000256" key="1">
    <source>
        <dbReference type="ARBA" id="ARBA00009053"/>
    </source>
</evidence>
<dbReference type="GO" id="GO:0001228">
    <property type="term" value="F:DNA-binding transcription activator activity, RNA polymerase II-specific"/>
    <property type="evidence" value="ECO:0007669"/>
    <property type="project" value="InterPro"/>
</dbReference>
<feature type="region of interest" description="Disordered" evidence="4">
    <location>
        <begin position="122"/>
        <end position="312"/>
    </location>
</feature>
<evidence type="ECO:0000256" key="4">
    <source>
        <dbReference type="SAM" id="MobiDB-lite"/>
    </source>
</evidence>